<dbReference type="GO" id="GO:0006107">
    <property type="term" value="P:oxaloacetate metabolic process"/>
    <property type="evidence" value="ECO:0007669"/>
    <property type="project" value="TreeGrafter"/>
</dbReference>
<accession>A0A6P1T0K7</accession>
<dbReference type="SUPFAM" id="SSF51621">
    <property type="entry name" value="Phosphoenolpyruvate/pyruvate domain"/>
    <property type="match status" value="1"/>
</dbReference>
<evidence type="ECO:0000313" key="9">
    <source>
        <dbReference type="Proteomes" id="UP000464495"/>
    </source>
</evidence>
<gene>
    <name evidence="8" type="ORF">GO499_14350</name>
</gene>
<dbReference type="EMBL" id="CP046620">
    <property type="protein sequence ID" value="QHQ36268.1"/>
    <property type="molecule type" value="Genomic_DNA"/>
</dbReference>
<feature type="binding site" evidence="6">
    <location>
        <position position="152"/>
    </location>
    <ligand>
        <name>Mg(2+)</name>
        <dbReference type="ChEBI" id="CHEBI:18420"/>
    </ligand>
</feature>
<dbReference type="Proteomes" id="UP000464495">
    <property type="component" value="Chromosome"/>
</dbReference>
<dbReference type="InterPro" id="IPR011206">
    <property type="entry name" value="Citrate_lyase_beta/mcl1/mcl2"/>
</dbReference>
<name>A0A6P1T0K7_9RHOB</name>
<protein>
    <submittedName>
        <fullName evidence="8">CoA ester lyase</fullName>
    </submittedName>
</protein>
<organism evidence="8 9">
    <name type="scientific">Algicella marina</name>
    <dbReference type="NCBI Taxonomy" id="2683284"/>
    <lineage>
        <taxon>Bacteria</taxon>
        <taxon>Pseudomonadati</taxon>
        <taxon>Pseudomonadota</taxon>
        <taxon>Alphaproteobacteria</taxon>
        <taxon>Rhodobacterales</taxon>
        <taxon>Paracoccaceae</taxon>
        <taxon>Algicella</taxon>
    </lineage>
</organism>
<dbReference type="Pfam" id="PF03328">
    <property type="entry name" value="HpcH_HpaI"/>
    <property type="match status" value="1"/>
</dbReference>
<dbReference type="RefSeq" id="WP_161862816.1">
    <property type="nucleotide sequence ID" value="NZ_CP046620.1"/>
</dbReference>
<feature type="binding site" evidence="6">
    <location>
        <position position="125"/>
    </location>
    <ligand>
        <name>Mg(2+)</name>
        <dbReference type="ChEBI" id="CHEBI:18420"/>
    </ligand>
</feature>
<evidence type="ECO:0000256" key="2">
    <source>
        <dbReference type="ARBA" id="ARBA00005568"/>
    </source>
</evidence>
<evidence type="ECO:0000256" key="3">
    <source>
        <dbReference type="ARBA" id="ARBA00022723"/>
    </source>
</evidence>
<dbReference type="GO" id="GO:0016829">
    <property type="term" value="F:lyase activity"/>
    <property type="evidence" value="ECO:0007669"/>
    <property type="project" value="UniProtKB-KW"/>
</dbReference>
<dbReference type="AlphaFoldDB" id="A0A6P1T0K7"/>
<dbReference type="KEGG" id="amaq:GO499_14350"/>
<reference evidence="8 9" key="1">
    <citation type="submission" date="2019-12" db="EMBL/GenBank/DDBJ databases">
        <title>Complete genome sequence of Algicella marina strain 9Alg 56(T) isolated from the red alga Tichocarpus crinitus.</title>
        <authorList>
            <person name="Kim S.-G."/>
            <person name="Nedashkovskaya O.I."/>
        </authorList>
    </citation>
    <scope>NUCLEOTIDE SEQUENCE [LARGE SCALE GENOMIC DNA]</scope>
    <source>
        <strain evidence="8 9">9Alg 56</strain>
    </source>
</reference>
<comment type="similarity">
    <text evidence="2">Belongs to the HpcH/HpaI aldolase family.</text>
</comment>
<sequence>MAVSQLPHRSVLYMPGSNARALEKARQLDVDAVILDLEDAVAPDAKELAREQVTEAVKAGGFGYRRVAIRVNGADTEWGAADLDAAISAKPDAILLPKVESAETVQKLAARLDDAPETRIWAMMETPLAMLKALEIAKSSPRLEAFVLGTNDLLKDLHAQFRPDRLALMPGLGLSLLAAKAAGILCLDGVYNAFKDEEGLRIECEQGRDLGFDGKTLIHPAQVSVTHEVFSPDAEDVAEAEAMVQAFEEAGGGIAVLNGRIVENLHVEAAQRLLKRAGAIAAR</sequence>
<dbReference type="Gene3D" id="3.20.20.60">
    <property type="entry name" value="Phosphoenolpyruvate-binding domains"/>
    <property type="match status" value="1"/>
</dbReference>
<evidence type="ECO:0000256" key="5">
    <source>
        <dbReference type="PIRSR" id="PIRSR015582-1"/>
    </source>
</evidence>
<keyword evidence="4 6" id="KW-0460">Magnesium</keyword>
<dbReference type="PIRSF" id="PIRSF015582">
    <property type="entry name" value="Cit_lyase_B"/>
    <property type="match status" value="1"/>
</dbReference>
<evidence type="ECO:0000256" key="6">
    <source>
        <dbReference type="PIRSR" id="PIRSR015582-2"/>
    </source>
</evidence>
<dbReference type="GO" id="GO:0000287">
    <property type="term" value="F:magnesium ion binding"/>
    <property type="evidence" value="ECO:0007669"/>
    <property type="project" value="TreeGrafter"/>
</dbReference>
<keyword evidence="9" id="KW-1185">Reference proteome</keyword>
<proteinExistence type="inferred from homology"/>
<evidence type="ECO:0000259" key="7">
    <source>
        <dbReference type="Pfam" id="PF03328"/>
    </source>
</evidence>
<comment type="cofactor">
    <cofactor evidence="1">
        <name>Mg(2+)</name>
        <dbReference type="ChEBI" id="CHEBI:18420"/>
    </cofactor>
</comment>
<dbReference type="PANTHER" id="PTHR32308">
    <property type="entry name" value="LYASE BETA SUBUNIT, PUTATIVE (AFU_ORTHOLOGUE AFUA_4G13030)-RELATED"/>
    <property type="match status" value="1"/>
</dbReference>
<dbReference type="InterPro" id="IPR040442">
    <property type="entry name" value="Pyrv_kinase-like_dom_sf"/>
</dbReference>
<dbReference type="PANTHER" id="PTHR32308:SF10">
    <property type="entry name" value="CITRATE LYASE SUBUNIT BETA"/>
    <property type="match status" value="1"/>
</dbReference>
<dbReference type="InterPro" id="IPR015813">
    <property type="entry name" value="Pyrv/PenolPyrv_kinase-like_dom"/>
</dbReference>
<evidence type="ECO:0000313" key="8">
    <source>
        <dbReference type="EMBL" id="QHQ36268.1"/>
    </source>
</evidence>
<dbReference type="InterPro" id="IPR005000">
    <property type="entry name" value="Aldolase/citrate-lyase_domain"/>
</dbReference>
<keyword evidence="3 6" id="KW-0479">Metal-binding</keyword>
<feature type="binding site" evidence="5">
    <location>
        <position position="125"/>
    </location>
    <ligand>
        <name>substrate</name>
    </ligand>
</feature>
<evidence type="ECO:0000256" key="4">
    <source>
        <dbReference type="ARBA" id="ARBA00022842"/>
    </source>
</evidence>
<feature type="binding site" evidence="5">
    <location>
        <position position="70"/>
    </location>
    <ligand>
        <name>substrate</name>
    </ligand>
</feature>
<keyword evidence="8" id="KW-0456">Lyase</keyword>
<feature type="domain" description="HpcH/HpaI aldolase/citrate lyase" evidence="7">
    <location>
        <begin position="9"/>
        <end position="220"/>
    </location>
</feature>
<evidence type="ECO:0000256" key="1">
    <source>
        <dbReference type="ARBA" id="ARBA00001946"/>
    </source>
</evidence>